<reference evidence="3" key="2">
    <citation type="journal article" date="2021" name="PeerJ">
        <title>Extensive microbial diversity within the chicken gut microbiome revealed by metagenomics and culture.</title>
        <authorList>
            <person name="Gilroy R."/>
            <person name="Ravi A."/>
            <person name="Getino M."/>
            <person name="Pursley I."/>
            <person name="Horton D.L."/>
            <person name="Alikhan N.F."/>
            <person name="Baker D."/>
            <person name="Gharbi K."/>
            <person name="Hall N."/>
            <person name="Watson M."/>
            <person name="Adriaenssens E.M."/>
            <person name="Foster-Nyarko E."/>
            <person name="Jarju S."/>
            <person name="Secka A."/>
            <person name="Antonio M."/>
            <person name="Oren A."/>
            <person name="Chaudhuri R.R."/>
            <person name="La Ragione R."/>
            <person name="Hildebrand F."/>
            <person name="Pallen M.J."/>
        </authorList>
    </citation>
    <scope>NUCLEOTIDE SEQUENCE</scope>
    <source>
        <strain evidence="3">B2-22910</strain>
    </source>
</reference>
<name>A0A9D9IE63_9BACT</name>
<dbReference type="InterPro" id="IPR032466">
    <property type="entry name" value="Metal_Hydrolase"/>
</dbReference>
<dbReference type="Gene3D" id="2.30.40.10">
    <property type="entry name" value="Urease, subunit C, domain 1"/>
    <property type="match status" value="1"/>
</dbReference>
<proteinExistence type="predicted"/>
<dbReference type="PANTHER" id="PTHR43794:SF11">
    <property type="entry name" value="AMIDOHYDROLASE-RELATED DOMAIN-CONTAINING PROTEIN"/>
    <property type="match status" value="1"/>
</dbReference>
<keyword evidence="1" id="KW-0378">Hydrolase</keyword>
<evidence type="ECO:0000256" key="1">
    <source>
        <dbReference type="ARBA" id="ARBA00022801"/>
    </source>
</evidence>
<reference evidence="3" key="1">
    <citation type="submission" date="2020-10" db="EMBL/GenBank/DDBJ databases">
        <authorList>
            <person name="Gilroy R."/>
        </authorList>
    </citation>
    <scope>NUCLEOTIDE SEQUENCE</scope>
    <source>
        <strain evidence="3">B2-22910</strain>
    </source>
</reference>
<sequence length="432" mass="47393">MEPILLNNIRIAGRGDELYDIFISGGKICRISVAGHGRPDTNAGTPDGSSAQTVDCRGKVAVPGLINMHTHAAMTLMRGMGEDVAFHQWLKRIWEVETRVDEEYVYWGTKVACLEMAKTGTTSFFDHYWFSAAARKAAEEVGIRPVVSYVMLDRYDSSEAARQKDGCLAIWEQARTWPHGSFAMGIHSIYSVSEDTMSWAAEFARKNGLKLHIHLCETRKEVDDCMKARGMTPVQYAESLGLLGPDTIAAHTLWLSGEDVEILGRNRVSCVHNINSNLKLASGYKFLYNELKASGANVCIGTDGCASSNNLDILEALKTAAMVQKAWREDPSAMPLEDLLAMATVNGARAAGLNTGKIEEGLDADILIVDTENTFFLSPGSFLANLIYSAHSDCIDSVICRGRFVMRDREVSGEKEIISRARKIVSGTLSPI</sequence>
<feature type="domain" description="Amidohydrolase-related" evidence="2">
    <location>
        <begin position="61"/>
        <end position="405"/>
    </location>
</feature>
<dbReference type="InterPro" id="IPR006680">
    <property type="entry name" value="Amidohydro-rel"/>
</dbReference>
<dbReference type="SUPFAM" id="SSF51338">
    <property type="entry name" value="Composite domain of metallo-dependent hydrolases"/>
    <property type="match status" value="1"/>
</dbReference>
<dbReference type="InterPro" id="IPR050287">
    <property type="entry name" value="MTA/SAH_deaminase"/>
</dbReference>
<protein>
    <submittedName>
        <fullName evidence="3">Amidohydrolase</fullName>
    </submittedName>
</protein>
<gene>
    <name evidence="3" type="ORF">IAB82_01805</name>
</gene>
<dbReference type="EMBL" id="JADIMB010000026">
    <property type="protein sequence ID" value="MBO8470511.1"/>
    <property type="molecule type" value="Genomic_DNA"/>
</dbReference>
<dbReference type="SUPFAM" id="SSF51556">
    <property type="entry name" value="Metallo-dependent hydrolases"/>
    <property type="match status" value="1"/>
</dbReference>
<dbReference type="Gene3D" id="3.20.20.140">
    <property type="entry name" value="Metal-dependent hydrolases"/>
    <property type="match status" value="1"/>
</dbReference>
<dbReference type="InterPro" id="IPR011059">
    <property type="entry name" value="Metal-dep_hydrolase_composite"/>
</dbReference>
<evidence type="ECO:0000259" key="2">
    <source>
        <dbReference type="Pfam" id="PF01979"/>
    </source>
</evidence>
<accession>A0A9D9IE63</accession>
<comment type="caution">
    <text evidence="3">The sequence shown here is derived from an EMBL/GenBank/DDBJ whole genome shotgun (WGS) entry which is preliminary data.</text>
</comment>
<dbReference type="Proteomes" id="UP000823603">
    <property type="component" value="Unassembled WGS sequence"/>
</dbReference>
<evidence type="ECO:0000313" key="4">
    <source>
        <dbReference type="Proteomes" id="UP000823603"/>
    </source>
</evidence>
<dbReference type="CDD" id="cd01298">
    <property type="entry name" value="ATZ_TRZ_like"/>
    <property type="match status" value="1"/>
</dbReference>
<dbReference type="Pfam" id="PF01979">
    <property type="entry name" value="Amidohydro_1"/>
    <property type="match status" value="1"/>
</dbReference>
<evidence type="ECO:0000313" key="3">
    <source>
        <dbReference type="EMBL" id="MBO8470511.1"/>
    </source>
</evidence>
<organism evidence="3 4">
    <name type="scientific">Candidatus Cryptobacteroides faecavium</name>
    <dbReference type="NCBI Taxonomy" id="2840762"/>
    <lineage>
        <taxon>Bacteria</taxon>
        <taxon>Pseudomonadati</taxon>
        <taxon>Bacteroidota</taxon>
        <taxon>Bacteroidia</taxon>
        <taxon>Bacteroidales</taxon>
        <taxon>Candidatus Cryptobacteroides</taxon>
    </lineage>
</organism>
<dbReference type="PANTHER" id="PTHR43794">
    <property type="entry name" value="AMINOHYDROLASE SSNA-RELATED"/>
    <property type="match status" value="1"/>
</dbReference>
<dbReference type="AlphaFoldDB" id="A0A9D9IE63"/>
<dbReference type="GO" id="GO:0016810">
    <property type="term" value="F:hydrolase activity, acting on carbon-nitrogen (but not peptide) bonds"/>
    <property type="evidence" value="ECO:0007669"/>
    <property type="project" value="InterPro"/>
</dbReference>